<evidence type="ECO:0000256" key="4">
    <source>
        <dbReference type="ARBA" id="ARBA00022980"/>
    </source>
</evidence>
<dbReference type="PANTHER" id="PTHR12146">
    <property type="entry name" value="40S RIBOSOMAL PROTEIN S10"/>
    <property type="match status" value="1"/>
</dbReference>
<dbReference type="STRING" id="6248.A0A0K0DWV6"/>
<evidence type="ECO:0000256" key="5">
    <source>
        <dbReference type="ARBA" id="ARBA00023274"/>
    </source>
</evidence>
<evidence type="ECO:0000256" key="6">
    <source>
        <dbReference type="SAM" id="MobiDB-lite"/>
    </source>
</evidence>
<feature type="region of interest" description="Disordered" evidence="6">
    <location>
        <begin position="96"/>
        <end position="158"/>
    </location>
</feature>
<evidence type="ECO:0000313" key="10">
    <source>
        <dbReference type="WBParaSite" id="TCONS_00008861.p1"/>
    </source>
</evidence>
<dbReference type="PANTHER" id="PTHR12146:SF0">
    <property type="entry name" value="RIBOSOMAL PROTEIN S10"/>
    <property type="match status" value="1"/>
</dbReference>
<sequence length="158" mass="17682">MLMPKADRKKIYENLFEEGVLIAEKNFTQALHPDIKVRNLYVVKALKGLASQGYVKEQFAWRHYYFYLTNEGVVYLREYLGLLPGVIPATHKSREATATFEGRTGPSGAGQRRENERNAYRTNQDKVTDVGPGNAPVQAVRGPRGGFGRGPAAPKQDE</sequence>
<evidence type="ECO:0000256" key="2">
    <source>
        <dbReference type="ARBA" id="ARBA00007278"/>
    </source>
</evidence>
<evidence type="ECO:0000259" key="7">
    <source>
        <dbReference type="Pfam" id="PF03501"/>
    </source>
</evidence>
<feature type="compositionally biased region" description="Basic and acidic residues" evidence="6">
    <location>
        <begin position="111"/>
        <end position="128"/>
    </location>
</feature>
<comment type="similarity">
    <text evidence="2">Belongs to the eukaryotic ribosomal protein eS10 family.</text>
</comment>
<keyword evidence="8" id="KW-1185">Reference proteome</keyword>
<evidence type="ECO:0000256" key="1">
    <source>
        <dbReference type="ARBA" id="ARBA00004496"/>
    </source>
</evidence>
<keyword evidence="3" id="KW-0963">Cytoplasm</keyword>
<dbReference type="InterPro" id="IPR037447">
    <property type="entry name" value="Ribosomal_eS10"/>
</dbReference>
<protein>
    <submittedName>
        <fullName evidence="9 10">S10_plectin domain-containing protein</fullName>
    </submittedName>
</protein>
<dbReference type="Proteomes" id="UP000035681">
    <property type="component" value="Unplaced"/>
</dbReference>
<feature type="domain" description="Plectin/eS10 N-terminal" evidence="7">
    <location>
        <begin position="3"/>
        <end position="94"/>
    </location>
</feature>
<dbReference type="GO" id="GO:0003735">
    <property type="term" value="F:structural constituent of ribosome"/>
    <property type="evidence" value="ECO:0007669"/>
    <property type="project" value="TreeGrafter"/>
</dbReference>
<dbReference type="Pfam" id="PF03501">
    <property type="entry name" value="S10_plectin"/>
    <property type="match status" value="1"/>
</dbReference>
<evidence type="ECO:0000313" key="8">
    <source>
        <dbReference type="Proteomes" id="UP000035681"/>
    </source>
</evidence>
<dbReference type="InterPro" id="IPR005326">
    <property type="entry name" value="Plectin_eS10_N"/>
</dbReference>
<keyword evidence="4" id="KW-0689">Ribosomal protein</keyword>
<dbReference type="GO" id="GO:0022627">
    <property type="term" value="C:cytosolic small ribosomal subunit"/>
    <property type="evidence" value="ECO:0007669"/>
    <property type="project" value="TreeGrafter"/>
</dbReference>
<comment type="subcellular location">
    <subcellularLocation>
        <location evidence="1">Cytoplasm</location>
    </subcellularLocation>
</comment>
<dbReference type="WBParaSite" id="SSTP_0000172200.1">
    <property type="protein sequence ID" value="SSTP_0000172200.1"/>
    <property type="gene ID" value="SSTP_0000172200"/>
</dbReference>
<reference evidence="9" key="1">
    <citation type="submission" date="2015-08" db="UniProtKB">
        <authorList>
            <consortium name="WormBaseParasite"/>
        </authorList>
    </citation>
    <scope>IDENTIFICATION</scope>
</reference>
<dbReference type="Gene3D" id="1.10.10.10">
    <property type="entry name" value="Winged helix-like DNA-binding domain superfamily/Winged helix DNA-binding domain"/>
    <property type="match status" value="1"/>
</dbReference>
<dbReference type="AlphaFoldDB" id="A0A0K0DWV6"/>
<keyword evidence="5" id="KW-0687">Ribonucleoprotein</keyword>
<dbReference type="GO" id="GO:0003723">
    <property type="term" value="F:RNA binding"/>
    <property type="evidence" value="ECO:0007669"/>
    <property type="project" value="TreeGrafter"/>
</dbReference>
<evidence type="ECO:0000313" key="9">
    <source>
        <dbReference type="WBParaSite" id="SSTP_0000172200.1"/>
    </source>
</evidence>
<evidence type="ECO:0000256" key="3">
    <source>
        <dbReference type="ARBA" id="ARBA00022490"/>
    </source>
</evidence>
<proteinExistence type="inferred from homology"/>
<dbReference type="GO" id="GO:0002181">
    <property type="term" value="P:cytoplasmic translation"/>
    <property type="evidence" value="ECO:0007669"/>
    <property type="project" value="UniProtKB-ARBA"/>
</dbReference>
<dbReference type="InterPro" id="IPR036388">
    <property type="entry name" value="WH-like_DNA-bd_sf"/>
</dbReference>
<dbReference type="FunFam" id="1.10.10.10:FF:000025">
    <property type="entry name" value="40S ribosomal protein S10"/>
    <property type="match status" value="1"/>
</dbReference>
<organism evidence="9">
    <name type="scientific">Strongyloides stercoralis</name>
    <name type="common">Threadworm</name>
    <dbReference type="NCBI Taxonomy" id="6248"/>
    <lineage>
        <taxon>Eukaryota</taxon>
        <taxon>Metazoa</taxon>
        <taxon>Ecdysozoa</taxon>
        <taxon>Nematoda</taxon>
        <taxon>Chromadorea</taxon>
        <taxon>Rhabditida</taxon>
        <taxon>Tylenchina</taxon>
        <taxon>Panagrolaimomorpha</taxon>
        <taxon>Strongyloidoidea</taxon>
        <taxon>Strongyloididae</taxon>
        <taxon>Strongyloides</taxon>
    </lineage>
</organism>
<name>A0A0K0DWV6_STRER</name>
<accession>A0A0K0DWV6</accession>
<dbReference type="WBParaSite" id="TCONS_00008861.p1">
    <property type="protein sequence ID" value="TCONS_00008861.p1"/>
    <property type="gene ID" value="XLOC_006735"/>
</dbReference>